<name>A0A5J4TTM5_9EUKA</name>
<dbReference type="PANTHER" id="PTHR16861">
    <property type="entry name" value="GLYCOPROTEIN 38"/>
    <property type="match status" value="1"/>
</dbReference>
<gene>
    <name evidence="2" type="ORF">EZS28_043769</name>
</gene>
<dbReference type="AlphaFoldDB" id="A0A5J4TTM5"/>
<keyword evidence="1" id="KW-0812">Transmembrane</keyword>
<organism evidence="2 3">
    <name type="scientific">Streblomastix strix</name>
    <dbReference type="NCBI Taxonomy" id="222440"/>
    <lineage>
        <taxon>Eukaryota</taxon>
        <taxon>Metamonada</taxon>
        <taxon>Preaxostyla</taxon>
        <taxon>Oxymonadida</taxon>
        <taxon>Streblomastigidae</taxon>
        <taxon>Streblomastix</taxon>
    </lineage>
</organism>
<comment type="caution">
    <text evidence="2">The sequence shown here is derived from an EMBL/GenBank/DDBJ whole genome shotgun (WGS) entry which is preliminary data.</text>
</comment>
<dbReference type="EMBL" id="SNRW01026566">
    <property type="protein sequence ID" value="KAA6360705.1"/>
    <property type="molecule type" value="Genomic_DNA"/>
</dbReference>
<reference evidence="2 3" key="1">
    <citation type="submission" date="2019-03" db="EMBL/GenBank/DDBJ databases">
        <title>Single cell metagenomics reveals metabolic interactions within the superorganism composed of flagellate Streblomastix strix and complex community of Bacteroidetes bacteria on its surface.</title>
        <authorList>
            <person name="Treitli S.C."/>
            <person name="Kolisko M."/>
            <person name="Husnik F."/>
            <person name="Keeling P."/>
            <person name="Hampl V."/>
        </authorList>
    </citation>
    <scope>NUCLEOTIDE SEQUENCE [LARGE SCALE GENOMIC DNA]</scope>
    <source>
        <strain evidence="2">ST1C</strain>
    </source>
</reference>
<evidence type="ECO:0000256" key="1">
    <source>
        <dbReference type="SAM" id="Phobius"/>
    </source>
</evidence>
<evidence type="ECO:0000313" key="2">
    <source>
        <dbReference type="EMBL" id="KAA6360705.1"/>
    </source>
</evidence>
<dbReference type="PANTHER" id="PTHR16861:SF4">
    <property type="entry name" value="SH3 DOMAIN PROTEIN (AFU_ORTHOLOGUE AFUA_1G13610)"/>
    <property type="match status" value="1"/>
</dbReference>
<sequence>MNIELVHYRYMMIHTKKQNQQKDGQGKDAYLTFQNLPDKWKPSKLSGIIRDLFNGSTSVSSKGSVYYEASQPGKDKISGNIDLNKAPGLSGGAIAGIVIGSLVGVAAIITIIVIIVIVCKKKKNYDPSGYVNKSLMDDKPIQSY</sequence>
<evidence type="ECO:0000313" key="3">
    <source>
        <dbReference type="Proteomes" id="UP000324800"/>
    </source>
</evidence>
<proteinExistence type="predicted"/>
<feature type="transmembrane region" description="Helical" evidence="1">
    <location>
        <begin position="93"/>
        <end position="118"/>
    </location>
</feature>
<accession>A0A5J4TTM5</accession>
<keyword evidence="1" id="KW-0472">Membrane</keyword>
<dbReference type="Proteomes" id="UP000324800">
    <property type="component" value="Unassembled WGS sequence"/>
</dbReference>
<keyword evidence="1" id="KW-1133">Transmembrane helix</keyword>
<protein>
    <submittedName>
        <fullName evidence="2">Uncharacterized protein</fullName>
    </submittedName>
</protein>